<dbReference type="RefSeq" id="WP_338202752.1">
    <property type="nucleotide sequence ID" value="NZ_JAEKNR010000145.1"/>
</dbReference>
<comment type="caution">
    <text evidence="1">The sequence shown here is derived from an EMBL/GenBank/DDBJ whole genome shotgun (WGS) entry which is preliminary data.</text>
</comment>
<protein>
    <submittedName>
        <fullName evidence="1">Uncharacterized protein</fullName>
    </submittedName>
</protein>
<evidence type="ECO:0000313" key="2">
    <source>
        <dbReference type="Proteomes" id="UP000612893"/>
    </source>
</evidence>
<sequence length="169" mass="18078">MSVWRDLRLELAALGVRGVPEPPSALVERRALPEDPSALDRRRALEPPSAAVVARARELSSPLLARRDLEGVVEVELPVVARPLADRALLDRPPLERRLLETPSLEDGEVCASTWSAASAPPALTACAVATVCADAACSSLMSSVSCATFLRSLESFETRLANFASTFD</sequence>
<dbReference type="Proteomes" id="UP000612893">
    <property type="component" value="Unassembled WGS sequence"/>
</dbReference>
<proteinExistence type="predicted"/>
<dbReference type="AlphaFoldDB" id="A0A934KBE2"/>
<accession>A0A934KBE2</accession>
<name>A0A934KBE2_9BACT</name>
<dbReference type="EMBL" id="JAEKNR010000145">
    <property type="protein sequence ID" value="MBJ7599258.1"/>
    <property type="molecule type" value="Genomic_DNA"/>
</dbReference>
<reference evidence="1" key="1">
    <citation type="submission" date="2020-10" db="EMBL/GenBank/DDBJ databases">
        <title>Ca. Dormibacterota MAGs.</title>
        <authorList>
            <person name="Montgomery K."/>
        </authorList>
    </citation>
    <scope>NUCLEOTIDE SEQUENCE [LARGE SCALE GENOMIC DNA]</scope>
    <source>
        <strain evidence="1">SC8812_S17_10</strain>
    </source>
</reference>
<keyword evidence="2" id="KW-1185">Reference proteome</keyword>
<gene>
    <name evidence="1" type="ORF">JF922_14435</name>
</gene>
<organism evidence="1 2">
    <name type="scientific">Candidatus Nephthysia bennettiae</name>
    <dbReference type="NCBI Taxonomy" id="3127016"/>
    <lineage>
        <taxon>Bacteria</taxon>
        <taxon>Bacillati</taxon>
        <taxon>Candidatus Dormiibacterota</taxon>
        <taxon>Candidatus Dormibacteria</taxon>
        <taxon>Candidatus Dormibacterales</taxon>
        <taxon>Candidatus Dormibacteraceae</taxon>
        <taxon>Candidatus Nephthysia</taxon>
    </lineage>
</organism>
<evidence type="ECO:0000313" key="1">
    <source>
        <dbReference type="EMBL" id="MBJ7599258.1"/>
    </source>
</evidence>